<dbReference type="Proteomes" id="UP000636949">
    <property type="component" value="Unassembled WGS sequence"/>
</dbReference>
<dbReference type="InterPro" id="IPR006555">
    <property type="entry name" value="ATP-dep_Helicase_C"/>
</dbReference>
<evidence type="ECO:0000256" key="5">
    <source>
        <dbReference type="ARBA" id="ARBA00022840"/>
    </source>
</evidence>
<dbReference type="GO" id="GO:0006281">
    <property type="term" value="P:DNA repair"/>
    <property type="evidence" value="ECO:0007669"/>
    <property type="project" value="TreeGrafter"/>
</dbReference>
<dbReference type="InterPro" id="IPR011545">
    <property type="entry name" value="DEAD/DEAH_box_helicase_dom"/>
</dbReference>
<dbReference type="InterPro" id="IPR014001">
    <property type="entry name" value="Helicase_ATP-bd"/>
</dbReference>
<dbReference type="PROSITE" id="PS51193">
    <property type="entry name" value="HELICASE_ATP_BIND_2"/>
    <property type="match status" value="1"/>
</dbReference>
<keyword evidence="11" id="KW-1185">Reference proteome</keyword>
<accession>A0A8J2Z4N1</accession>
<dbReference type="SUPFAM" id="SSF52540">
    <property type="entry name" value="P-loop containing nucleoside triphosphate hydrolases"/>
    <property type="match status" value="1"/>
</dbReference>
<dbReference type="OrthoDB" id="9805194at2"/>
<dbReference type="GO" id="GO:0009432">
    <property type="term" value="P:SOS response"/>
    <property type="evidence" value="ECO:0007669"/>
    <property type="project" value="TreeGrafter"/>
</dbReference>
<dbReference type="SMART" id="SM00491">
    <property type="entry name" value="HELICc2"/>
    <property type="match status" value="1"/>
</dbReference>
<proteinExistence type="predicted"/>
<keyword evidence="4 10" id="KW-0347">Helicase</keyword>
<dbReference type="Pfam" id="PF13307">
    <property type="entry name" value="Helicase_C_2"/>
    <property type="match status" value="1"/>
</dbReference>
<dbReference type="EMBL" id="BMJS01000014">
    <property type="protein sequence ID" value="GGF98173.1"/>
    <property type="molecule type" value="Genomic_DNA"/>
</dbReference>
<dbReference type="GO" id="GO:0005524">
    <property type="term" value="F:ATP binding"/>
    <property type="evidence" value="ECO:0007669"/>
    <property type="project" value="UniProtKB-KW"/>
</dbReference>
<evidence type="ECO:0000256" key="4">
    <source>
        <dbReference type="ARBA" id="ARBA00022806"/>
    </source>
</evidence>
<evidence type="ECO:0000256" key="6">
    <source>
        <dbReference type="ARBA" id="ARBA00023004"/>
    </source>
</evidence>
<dbReference type="GO" id="GO:0003678">
    <property type="term" value="F:DNA helicase activity"/>
    <property type="evidence" value="ECO:0007669"/>
    <property type="project" value="InterPro"/>
</dbReference>
<evidence type="ECO:0000259" key="9">
    <source>
        <dbReference type="PROSITE" id="PS51193"/>
    </source>
</evidence>
<dbReference type="GO" id="GO:0051539">
    <property type="term" value="F:4 iron, 4 sulfur cluster binding"/>
    <property type="evidence" value="ECO:0007669"/>
    <property type="project" value="TreeGrafter"/>
</dbReference>
<dbReference type="SMART" id="SM00487">
    <property type="entry name" value="DEXDc"/>
    <property type="match status" value="1"/>
</dbReference>
<dbReference type="RefSeq" id="WP_117002608.1">
    <property type="nucleotide sequence ID" value="NZ_BMJS01000014.1"/>
</dbReference>
<dbReference type="Pfam" id="PF06733">
    <property type="entry name" value="DEAD_2"/>
    <property type="match status" value="1"/>
</dbReference>
<keyword evidence="6" id="KW-0408">Iron</keyword>
<sequence>MTTQSVGHIELNIKKLFEEAGLYVRDAQLTMIEAVKETLINNEKIVIEAPTATGKSFAYLLGALLANEVRAKQGQEKLSIVVSTATVALQEQLIDKDLPFIHELMQHHKIEFGYQLAKGRSRYLCPRKLHHFDSDDSDLQKEAEMLDQRLSKDWDGDFDLLEKPVSKALMSEIYNTSSSCSFSRCECYRECPFFNARQGLRKVDIIVVNHSLLLSHLDLGDGAILPKFEDSLYIIDECHHLPDRALRSLSGFASLLGSQTWINDVDKLLNGLPSELADRAMRENWKEVRKNLIQQLTQMQQLIDPMYAHAMKEENVWRITHITDEMLQLATSIKEGAAFYMNQCDKLKTKLDDFAEKSQIHSASSLEKQFTQIGFLLERSKNLYNVWSLMINQATMPPIAKWVVPHEKKVRHEEVKEAKEVQTDMLATHFQDYDIHASPIEAASLLKQVFWQNVQHGVVMCSATVRSLGKFDRFLNATSLKKEAKTLLLSSPLNYSKSKLVIADMQYEPAQQDKHIEETAKLLNEVYFKDLHEGALMLFTSIHAMEKVYMRLNSALKKITLIQGDRSKQAMIAIHKKRVDQFKPSIIFGVDSFSEGVDLPGAYLTRLIIHKLPFSVPTNPIDKTRSEWLESIKRKPFMDISLPQASLKLTQMVGRLVRTEADIGEVIILDKRLKTKFYGKALLENLPDFEIVK</sequence>
<keyword evidence="2" id="KW-0547">Nucleotide-binding</keyword>
<dbReference type="NCBIfam" id="NF008729">
    <property type="entry name" value="PRK11747.1"/>
    <property type="match status" value="1"/>
</dbReference>
<reference evidence="10" key="1">
    <citation type="journal article" date="2014" name="Int. J. Syst. Evol. Microbiol.">
        <title>Complete genome sequence of Corynebacterium casei LMG S-19264T (=DSM 44701T), isolated from a smear-ripened cheese.</title>
        <authorList>
            <consortium name="US DOE Joint Genome Institute (JGI-PGF)"/>
            <person name="Walter F."/>
            <person name="Albersmeier A."/>
            <person name="Kalinowski J."/>
            <person name="Ruckert C."/>
        </authorList>
    </citation>
    <scope>NUCLEOTIDE SEQUENCE</scope>
    <source>
        <strain evidence="10">CGMCC 1.15758</strain>
    </source>
</reference>
<evidence type="ECO:0000313" key="11">
    <source>
        <dbReference type="Proteomes" id="UP000636949"/>
    </source>
</evidence>
<dbReference type="InterPro" id="IPR014013">
    <property type="entry name" value="Helic_SF1/SF2_ATP-bd_DinG/Rad3"/>
</dbReference>
<organism evidence="10 11">
    <name type="scientific">Cysteiniphilum litorale</name>
    <dbReference type="NCBI Taxonomy" id="2056700"/>
    <lineage>
        <taxon>Bacteria</taxon>
        <taxon>Pseudomonadati</taxon>
        <taxon>Pseudomonadota</taxon>
        <taxon>Gammaproteobacteria</taxon>
        <taxon>Thiotrichales</taxon>
        <taxon>Fastidiosibacteraceae</taxon>
        <taxon>Cysteiniphilum</taxon>
    </lineage>
</organism>
<dbReference type="Pfam" id="PF00270">
    <property type="entry name" value="DEAD"/>
    <property type="match status" value="1"/>
</dbReference>
<keyword evidence="5" id="KW-0067">ATP-binding</keyword>
<evidence type="ECO:0000256" key="7">
    <source>
        <dbReference type="ARBA" id="ARBA00023014"/>
    </source>
</evidence>
<keyword evidence="1" id="KW-0479">Metal-binding</keyword>
<dbReference type="InterPro" id="IPR027417">
    <property type="entry name" value="P-loop_NTPase"/>
</dbReference>
<name>A0A8J2Z4N1_9GAMM</name>
<keyword evidence="3" id="KW-0378">Hydrolase</keyword>
<dbReference type="PANTHER" id="PTHR11472">
    <property type="entry name" value="DNA REPAIR DEAD HELICASE RAD3/XP-D SUBFAMILY MEMBER"/>
    <property type="match status" value="1"/>
</dbReference>
<evidence type="ECO:0000256" key="3">
    <source>
        <dbReference type="ARBA" id="ARBA00022801"/>
    </source>
</evidence>
<dbReference type="PANTHER" id="PTHR11472:SF59">
    <property type="entry name" value="ATP-DEPENDENT DNA HELICASE DING"/>
    <property type="match status" value="1"/>
</dbReference>
<dbReference type="GO" id="GO:0033677">
    <property type="term" value="F:DNA/RNA helicase activity"/>
    <property type="evidence" value="ECO:0007669"/>
    <property type="project" value="TreeGrafter"/>
</dbReference>
<dbReference type="GO" id="GO:0003677">
    <property type="term" value="F:DNA binding"/>
    <property type="evidence" value="ECO:0007669"/>
    <property type="project" value="InterPro"/>
</dbReference>
<dbReference type="InterPro" id="IPR045028">
    <property type="entry name" value="DinG/Rad3-like"/>
</dbReference>
<evidence type="ECO:0000256" key="1">
    <source>
        <dbReference type="ARBA" id="ARBA00022723"/>
    </source>
</evidence>
<dbReference type="InterPro" id="IPR010614">
    <property type="entry name" value="RAD3-like_helicase_DEAD"/>
</dbReference>
<keyword evidence="7" id="KW-0411">Iron-sulfur</keyword>
<protein>
    <submittedName>
        <fullName evidence="10">ATP-dependent DNA helicase DinG</fullName>
    </submittedName>
</protein>
<dbReference type="AlphaFoldDB" id="A0A8J2Z4N1"/>
<reference evidence="10" key="2">
    <citation type="submission" date="2020-09" db="EMBL/GenBank/DDBJ databases">
        <authorList>
            <person name="Sun Q."/>
            <person name="Zhou Y."/>
        </authorList>
    </citation>
    <scope>NUCLEOTIDE SEQUENCE</scope>
    <source>
        <strain evidence="10">CGMCC 1.15758</strain>
    </source>
</reference>
<evidence type="ECO:0000313" key="10">
    <source>
        <dbReference type="EMBL" id="GGF98173.1"/>
    </source>
</evidence>
<comment type="caution">
    <text evidence="10">The sequence shown here is derived from an EMBL/GenBank/DDBJ whole genome shotgun (WGS) entry which is preliminary data.</text>
</comment>
<evidence type="ECO:0000256" key="2">
    <source>
        <dbReference type="ARBA" id="ARBA00022741"/>
    </source>
</evidence>
<feature type="domain" description="Helicase ATP-binding" evidence="9">
    <location>
        <begin position="14"/>
        <end position="299"/>
    </location>
</feature>
<gene>
    <name evidence="10" type="ORF">GCM10010995_14240</name>
</gene>
<dbReference type="GO" id="GO:0046872">
    <property type="term" value="F:metal ion binding"/>
    <property type="evidence" value="ECO:0007669"/>
    <property type="project" value="UniProtKB-KW"/>
</dbReference>
<keyword evidence="8" id="KW-0413">Isomerase</keyword>
<evidence type="ECO:0000256" key="8">
    <source>
        <dbReference type="ARBA" id="ARBA00023235"/>
    </source>
</evidence>
<dbReference type="GO" id="GO:0016818">
    <property type="term" value="F:hydrolase activity, acting on acid anhydrides, in phosphorus-containing anhydrides"/>
    <property type="evidence" value="ECO:0007669"/>
    <property type="project" value="InterPro"/>
</dbReference>
<dbReference type="Gene3D" id="3.40.50.300">
    <property type="entry name" value="P-loop containing nucleotide triphosphate hydrolases"/>
    <property type="match status" value="2"/>
</dbReference>